<dbReference type="EMBL" id="JAANBB010000339">
    <property type="protein sequence ID" value="KAF7543827.1"/>
    <property type="molecule type" value="Genomic_DNA"/>
</dbReference>
<dbReference type="GO" id="GO:0005634">
    <property type="term" value="C:nucleus"/>
    <property type="evidence" value="ECO:0007669"/>
    <property type="project" value="UniProtKB-SubCell"/>
</dbReference>
<proteinExistence type="predicted"/>
<gene>
    <name evidence="6" type="ORF">G7Z17_g10428</name>
</gene>
<dbReference type="SMART" id="SM00298">
    <property type="entry name" value="CHROMO"/>
    <property type="match status" value="1"/>
</dbReference>
<keyword evidence="7" id="KW-1185">Reference proteome</keyword>
<evidence type="ECO:0000259" key="5">
    <source>
        <dbReference type="PROSITE" id="PS50013"/>
    </source>
</evidence>
<dbReference type="InterPro" id="IPR016197">
    <property type="entry name" value="Chromo-like_dom_sf"/>
</dbReference>
<dbReference type="OrthoDB" id="433924at2759"/>
<feature type="domain" description="Chromo" evidence="5">
    <location>
        <begin position="153"/>
        <end position="208"/>
    </location>
</feature>
<evidence type="ECO:0000256" key="3">
    <source>
        <dbReference type="ARBA" id="ARBA00023242"/>
    </source>
</evidence>
<comment type="subcellular location">
    <subcellularLocation>
        <location evidence="1">Nucleus</location>
    </subcellularLocation>
</comment>
<protein>
    <recommendedName>
        <fullName evidence="5">Chromo domain-containing protein</fullName>
    </recommendedName>
</protein>
<dbReference type="GO" id="GO:0006338">
    <property type="term" value="P:chromatin remodeling"/>
    <property type="evidence" value="ECO:0007669"/>
    <property type="project" value="UniProtKB-ARBA"/>
</dbReference>
<evidence type="ECO:0000313" key="6">
    <source>
        <dbReference type="EMBL" id="KAF7543827.1"/>
    </source>
</evidence>
<evidence type="ECO:0000256" key="1">
    <source>
        <dbReference type="ARBA" id="ARBA00004123"/>
    </source>
</evidence>
<dbReference type="PROSITE" id="PS00598">
    <property type="entry name" value="CHROMO_1"/>
    <property type="match status" value="1"/>
</dbReference>
<dbReference type="PANTHER" id="PTHR22812">
    <property type="entry name" value="CHROMOBOX PROTEIN"/>
    <property type="match status" value="1"/>
</dbReference>
<accession>A0A9P5GXQ2</accession>
<keyword evidence="3" id="KW-0539">Nucleus</keyword>
<dbReference type="InterPro" id="IPR023779">
    <property type="entry name" value="Chromodomain_CS"/>
</dbReference>
<dbReference type="InterPro" id="IPR051219">
    <property type="entry name" value="Heterochromatin_chromo-domain"/>
</dbReference>
<dbReference type="SUPFAM" id="SSF54160">
    <property type="entry name" value="Chromo domain-like"/>
    <property type="match status" value="1"/>
</dbReference>
<evidence type="ECO:0000256" key="2">
    <source>
        <dbReference type="ARBA" id="ARBA00011353"/>
    </source>
</evidence>
<feature type="compositionally biased region" description="Basic and acidic residues" evidence="4">
    <location>
        <begin position="134"/>
        <end position="152"/>
    </location>
</feature>
<organism evidence="6 7">
    <name type="scientific">Cylindrodendrum hubeiense</name>
    <dbReference type="NCBI Taxonomy" id="595255"/>
    <lineage>
        <taxon>Eukaryota</taxon>
        <taxon>Fungi</taxon>
        <taxon>Dikarya</taxon>
        <taxon>Ascomycota</taxon>
        <taxon>Pezizomycotina</taxon>
        <taxon>Sordariomycetes</taxon>
        <taxon>Hypocreomycetidae</taxon>
        <taxon>Hypocreales</taxon>
        <taxon>Nectriaceae</taxon>
        <taxon>Cylindrodendrum</taxon>
    </lineage>
</organism>
<name>A0A9P5GXQ2_9HYPO</name>
<dbReference type="InterPro" id="IPR000953">
    <property type="entry name" value="Chromo/chromo_shadow_dom"/>
</dbReference>
<dbReference type="InterPro" id="IPR023780">
    <property type="entry name" value="Chromo_domain"/>
</dbReference>
<comment type="subunit">
    <text evidence="2">Component of the NuA4 histone acetyltransferase complex.</text>
</comment>
<dbReference type="Gene3D" id="2.40.50.40">
    <property type="match status" value="1"/>
</dbReference>
<reference evidence="6" key="1">
    <citation type="submission" date="2020-03" db="EMBL/GenBank/DDBJ databases">
        <title>Draft Genome Sequence of Cylindrodendrum hubeiense.</title>
        <authorList>
            <person name="Buettner E."/>
            <person name="Kellner H."/>
        </authorList>
    </citation>
    <scope>NUCLEOTIDE SEQUENCE</scope>
    <source>
        <strain evidence="6">IHI 201604</strain>
    </source>
</reference>
<dbReference type="Proteomes" id="UP000722485">
    <property type="component" value="Unassembled WGS sequence"/>
</dbReference>
<dbReference type="Pfam" id="PF00385">
    <property type="entry name" value="Chromo"/>
    <property type="match status" value="1"/>
</dbReference>
<comment type="caution">
    <text evidence="6">The sequence shown here is derived from an EMBL/GenBank/DDBJ whole genome shotgun (WGS) entry which is preliminary data.</text>
</comment>
<dbReference type="CDD" id="cd00024">
    <property type="entry name" value="CD_CSD"/>
    <property type="match status" value="1"/>
</dbReference>
<evidence type="ECO:0000256" key="4">
    <source>
        <dbReference type="SAM" id="MobiDB-lite"/>
    </source>
</evidence>
<sequence length="208" mass="23281">MPPAKKKTAKAQTVFFGRETAVLREDVQNIEDDPENDEPRVVSDILYDSCDEIEESESTSSHEETAPPLKRARSSPVIDDEVDSGAVATAPKRQRRANKTEEVTIRRSARTSTTANVKEEPAPAMPKKRGRGRPPKEPKPAKEPDHGGPQHEWEVEKIVGSQIDVVTQEHFYRVKWKGFPSADNTWEPKKNLTGCNRAIQAFEKGLAQ</sequence>
<evidence type="ECO:0000313" key="7">
    <source>
        <dbReference type="Proteomes" id="UP000722485"/>
    </source>
</evidence>
<feature type="region of interest" description="Disordered" evidence="4">
    <location>
        <begin position="47"/>
        <end position="152"/>
    </location>
</feature>
<dbReference type="PROSITE" id="PS50013">
    <property type="entry name" value="CHROMO_2"/>
    <property type="match status" value="1"/>
</dbReference>
<dbReference type="AlphaFoldDB" id="A0A9P5GXQ2"/>